<dbReference type="PROSITE" id="PS51257">
    <property type="entry name" value="PROKAR_LIPOPROTEIN"/>
    <property type="match status" value="1"/>
</dbReference>
<gene>
    <name evidence="3" type="ORF">BA724_00480</name>
</gene>
<evidence type="ECO:0000256" key="1">
    <source>
        <dbReference type="SAM" id="MobiDB-lite"/>
    </source>
</evidence>
<feature type="signal peptide" evidence="2">
    <location>
        <begin position="1"/>
        <end position="24"/>
    </location>
</feature>
<evidence type="ECO:0000313" key="3">
    <source>
        <dbReference type="EMBL" id="OES46568.1"/>
    </source>
</evidence>
<evidence type="ECO:0000313" key="4">
    <source>
        <dbReference type="Proteomes" id="UP000095658"/>
    </source>
</evidence>
<evidence type="ECO:0000256" key="2">
    <source>
        <dbReference type="SAM" id="SignalP"/>
    </source>
</evidence>
<keyword evidence="4" id="KW-1185">Reference proteome</keyword>
<reference evidence="3 4" key="1">
    <citation type="submission" date="2016-06" db="EMBL/GenBank/DDBJ databases">
        <title>Domibacillus iocasae genome sequencing.</title>
        <authorList>
            <person name="Verma A."/>
            <person name="Pal Y."/>
            <person name="Ojha A.K."/>
            <person name="Krishnamurthi S."/>
        </authorList>
    </citation>
    <scope>NUCLEOTIDE SEQUENCE [LARGE SCALE GENOMIC DNA]</scope>
    <source>
        <strain evidence="3 4">DSM 29979</strain>
    </source>
</reference>
<proteinExistence type="predicted"/>
<dbReference type="AlphaFoldDB" id="A0A1E7DV59"/>
<dbReference type="EMBL" id="MAMP01000001">
    <property type="protein sequence ID" value="OES46568.1"/>
    <property type="molecule type" value="Genomic_DNA"/>
</dbReference>
<organism evidence="3 4">
    <name type="scientific">Domibacillus iocasae</name>
    <dbReference type="NCBI Taxonomy" id="1714016"/>
    <lineage>
        <taxon>Bacteria</taxon>
        <taxon>Bacillati</taxon>
        <taxon>Bacillota</taxon>
        <taxon>Bacilli</taxon>
        <taxon>Bacillales</taxon>
        <taxon>Bacillaceae</taxon>
        <taxon>Domibacillus</taxon>
    </lineage>
</organism>
<dbReference type="RefSeq" id="WP_069936733.1">
    <property type="nucleotide sequence ID" value="NZ_MAMP01000001.1"/>
</dbReference>
<feature type="chain" id="PRO_5038331818" evidence="2">
    <location>
        <begin position="25"/>
        <end position="64"/>
    </location>
</feature>
<accession>A0A1E7DV59</accession>
<comment type="caution">
    <text evidence="3">The sequence shown here is derived from an EMBL/GenBank/DDBJ whole genome shotgun (WGS) entry which is preliminary data.</text>
</comment>
<dbReference type="Proteomes" id="UP000095658">
    <property type="component" value="Unassembled WGS sequence"/>
</dbReference>
<keyword evidence="2" id="KW-0732">Signal</keyword>
<feature type="region of interest" description="Disordered" evidence="1">
    <location>
        <begin position="28"/>
        <end position="64"/>
    </location>
</feature>
<protein>
    <submittedName>
        <fullName evidence="3">Uncharacterized protein</fullName>
    </submittedName>
</protein>
<name>A0A1E7DV59_9BACI</name>
<sequence>MDSILKKKLVTGGAAAFLALGVLAGCGAEEEETDTGTDIEETETEDTEMEETETEDTETEEETQ</sequence>